<reference evidence="1" key="1">
    <citation type="submission" date="2022-07" db="EMBL/GenBank/DDBJ databases">
        <title>Genome sequencing of Photobacterium atrarenae GJH2-4.</title>
        <authorList>
            <person name="Park S.-J."/>
        </authorList>
    </citation>
    <scope>NUCLEOTIDE SEQUENCE</scope>
    <source>
        <strain evidence="1">GJH2-4</strain>
    </source>
</reference>
<gene>
    <name evidence="1" type="ORF">NNL38_04430</name>
</gene>
<protein>
    <submittedName>
        <fullName evidence="1">DUF1853 family protein</fullName>
    </submittedName>
</protein>
<evidence type="ECO:0000313" key="1">
    <source>
        <dbReference type="EMBL" id="UTV28499.1"/>
    </source>
</evidence>
<dbReference type="EMBL" id="CP101508">
    <property type="protein sequence ID" value="UTV28499.1"/>
    <property type="molecule type" value="Genomic_DNA"/>
</dbReference>
<sequence length="273" mass="31785">MQTNYNNATDQQQALHDMQALLHCPSLICTPYAIDEQWLTKFRQHAVLPRDLAPYQGNQRLGFYYQWLWQQLIEAHPHYRLLAEEVQLTWQKQTLGAIDFLVENTQTGHLEHWEVAIKFYLAFQQQWPGPNAKDNLDKKTTRMLEHQLQLSHHPAFIEQVAPQYGMPNIKRLLMQGRLFYPHQQDTTGSSLAVNPQALTGNWCYPAQAAQLTLKPIRKTQWINPPSYCELETLLDVDTVTAPTQAIAPDNQVWFVMPEDWPHRDGFESLENTQ</sequence>
<dbReference type="Proteomes" id="UP001057998">
    <property type="component" value="Chromosome 1"/>
</dbReference>
<accession>A0ABY5GH95</accession>
<name>A0ABY5GH95_9GAMM</name>
<proteinExistence type="predicted"/>
<evidence type="ECO:0000313" key="2">
    <source>
        <dbReference type="Proteomes" id="UP001057998"/>
    </source>
</evidence>
<dbReference type="RefSeq" id="WP_255389816.1">
    <property type="nucleotide sequence ID" value="NZ_CP101508.1"/>
</dbReference>
<dbReference type="InterPro" id="IPR015003">
    <property type="entry name" value="DUF1853"/>
</dbReference>
<keyword evidence="2" id="KW-1185">Reference proteome</keyword>
<dbReference type="Pfam" id="PF08907">
    <property type="entry name" value="DUF1853"/>
    <property type="match status" value="1"/>
</dbReference>
<organism evidence="1 2">
    <name type="scientific">Photobacterium atrarenae</name>
    <dbReference type="NCBI Taxonomy" id="865757"/>
    <lineage>
        <taxon>Bacteria</taxon>
        <taxon>Pseudomonadati</taxon>
        <taxon>Pseudomonadota</taxon>
        <taxon>Gammaproteobacteria</taxon>
        <taxon>Vibrionales</taxon>
        <taxon>Vibrionaceae</taxon>
        <taxon>Photobacterium</taxon>
    </lineage>
</organism>